<organism evidence="2 3">
    <name type="scientific">Paenibacillus swuensis</name>
    <dbReference type="NCBI Taxonomy" id="1178515"/>
    <lineage>
        <taxon>Bacteria</taxon>
        <taxon>Bacillati</taxon>
        <taxon>Bacillota</taxon>
        <taxon>Bacilli</taxon>
        <taxon>Bacillales</taxon>
        <taxon>Paenibacillaceae</taxon>
        <taxon>Paenibacillus</taxon>
    </lineage>
</organism>
<feature type="region of interest" description="Disordered" evidence="1">
    <location>
        <begin position="127"/>
        <end position="167"/>
    </location>
</feature>
<proteinExistence type="predicted"/>
<reference evidence="2 3" key="1">
    <citation type="submission" date="2015-01" db="EMBL/GenBank/DDBJ databases">
        <title>Paenibacillus swuensis/DY6/whole genome sequencing.</title>
        <authorList>
            <person name="Kim M.K."/>
            <person name="Srinivasan S."/>
            <person name="Lee J.-J."/>
        </authorList>
    </citation>
    <scope>NUCLEOTIDE SEQUENCE [LARGE SCALE GENOMIC DNA]</scope>
    <source>
        <strain evidence="2 3">DY6</strain>
    </source>
</reference>
<accession>A0A172TEP3</accession>
<gene>
    <name evidence="2" type="ORF">SY83_02670</name>
</gene>
<dbReference type="AlphaFoldDB" id="A0A172TEP3"/>
<dbReference type="STRING" id="1178515.SY83_02670"/>
<sequence length="190" mass="22293">MFGNYKRLIERYREERIYISELVFSRLDEPHEFYLFLADFHCEIRVPVESVLSMKRIRSREETLYHISVSHGGDLLLIVDHNRGNHYIYCKRESYTRLLKHHNLGTDSIQTGALAWVAVSQEPVEANSNNFPSNEPVTENQVFQEEPTVSTGSASNRLPLPPRANRHSNDRMLSFRTATQYIQSFFTYFF</sequence>
<dbReference type="Proteomes" id="UP000076927">
    <property type="component" value="Chromosome"/>
</dbReference>
<dbReference type="PATRIC" id="fig|1178515.4.peg.518"/>
<evidence type="ECO:0000313" key="2">
    <source>
        <dbReference type="EMBL" id="ANE45406.1"/>
    </source>
</evidence>
<keyword evidence="3" id="KW-1185">Reference proteome</keyword>
<evidence type="ECO:0000313" key="3">
    <source>
        <dbReference type="Proteomes" id="UP000076927"/>
    </source>
</evidence>
<dbReference type="EMBL" id="CP011388">
    <property type="protein sequence ID" value="ANE45406.1"/>
    <property type="molecule type" value="Genomic_DNA"/>
</dbReference>
<dbReference type="OrthoDB" id="10002358at2"/>
<protein>
    <submittedName>
        <fullName evidence="2">Uncharacterized protein</fullName>
    </submittedName>
</protein>
<evidence type="ECO:0000256" key="1">
    <source>
        <dbReference type="SAM" id="MobiDB-lite"/>
    </source>
</evidence>
<dbReference type="KEGG" id="pswu:SY83_02670"/>
<name>A0A172TEP3_9BACL</name>
<feature type="compositionally biased region" description="Polar residues" evidence="1">
    <location>
        <begin position="127"/>
        <end position="156"/>
    </location>
</feature>
<dbReference type="RefSeq" id="WP_068604012.1">
    <property type="nucleotide sequence ID" value="NZ_CP011388.1"/>
</dbReference>